<dbReference type="eggNOG" id="KOG0743">
    <property type="taxonomic scope" value="Eukaryota"/>
</dbReference>
<feature type="domain" description="BCS1 N-terminal" evidence="15">
    <location>
        <begin position="65"/>
        <end position="263"/>
    </location>
</feature>
<feature type="compositionally biased region" description="Basic and acidic residues" evidence="12">
    <location>
        <begin position="580"/>
        <end position="619"/>
    </location>
</feature>
<evidence type="ECO:0000256" key="10">
    <source>
        <dbReference type="ARBA" id="ARBA00023136"/>
    </source>
</evidence>
<dbReference type="EMBL" id="GL988043">
    <property type="protein sequence ID" value="EGS19883.1"/>
    <property type="molecule type" value="Genomic_DNA"/>
</dbReference>
<dbReference type="SMART" id="SM00382">
    <property type="entry name" value="AAA"/>
    <property type="match status" value="1"/>
</dbReference>
<feature type="compositionally biased region" description="Low complexity" evidence="12">
    <location>
        <begin position="703"/>
        <end position="713"/>
    </location>
</feature>
<dbReference type="AlphaFoldDB" id="G0S8X2"/>
<dbReference type="InterPro" id="IPR057495">
    <property type="entry name" value="AAA_lid_BCS1"/>
</dbReference>
<feature type="transmembrane region" description="Helical" evidence="13">
    <location>
        <begin position="33"/>
        <end position="50"/>
    </location>
</feature>
<dbReference type="SUPFAM" id="SSF52540">
    <property type="entry name" value="P-loop containing nucleoside triphosphate hydrolases"/>
    <property type="match status" value="1"/>
</dbReference>
<dbReference type="InterPro" id="IPR003959">
    <property type="entry name" value="ATPase_AAA_core"/>
</dbReference>
<evidence type="ECO:0000256" key="12">
    <source>
        <dbReference type="SAM" id="MobiDB-lite"/>
    </source>
</evidence>
<dbReference type="GO" id="GO:0005524">
    <property type="term" value="F:ATP binding"/>
    <property type="evidence" value="ECO:0007669"/>
    <property type="project" value="UniProtKB-KW"/>
</dbReference>
<protein>
    <recommendedName>
        <fullName evidence="18">Mitochondrial chaperone BCS1</fullName>
    </recommendedName>
</protein>
<evidence type="ECO:0000259" key="14">
    <source>
        <dbReference type="SMART" id="SM00382"/>
    </source>
</evidence>
<evidence type="ECO:0000256" key="4">
    <source>
        <dbReference type="ARBA" id="ARBA00022741"/>
    </source>
</evidence>
<keyword evidence="17" id="KW-1185">Reference proteome</keyword>
<dbReference type="OMA" id="YLMFWMA"/>
<keyword evidence="6" id="KW-0378">Hydrolase</keyword>
<evidence type="ECO:0000256" key="11">
    <source>
        <dbReference type="ARBA" id="ARBA00048778"/>
    </source>
</evidence>
<evidence type="ECO:0000256" key="5">
    <source>
        <dbReference type="ARBA" id="ARBA00022792"/>
    </source>
</evidence>
<dbReference type="InterPro" id="IPR003960">
    <property type="entry name" value="ATPase_AAA_CS"/>
</dbReference>
<dbReference type="InterPro" id="IPR014851">
    <property type="entry name" value="BCS1_N"/>
</dbReference>
<dbReference type="InterPro" id="IPR003593">
    <property type="entry name" value="AAA+_ATPase"/>
</dbReference>
<dbReference type="RefSeq" id="XP_006694768.1">
    <property type="nucleotide sequence ID" value="XM_006694705.1"/>
</dbReference>
<dbReference type="InterPro" id="IPR050747">
    <property type="entry name" value="Mitochondrial_chaperone_BCS1"/>
</dbReference>
<dbReference type="Pfam" id="PF25426">
    <property type="entry name" value="AAA_lid_BCS1"/>
    <property type="match status" value="1"/>
</dbReference>
<evidence type="ECO:0008006" key="18">
    <source>
        <dbReference type="Google" id="ProtNLM"/>
    </source>
</evidence>
<evidence type="ECO:0000256" key="8">
    <source>
        <dbReference type="ARBA" id="ARBA00022989"/>
    </source>
</evidence>
<dbReference type="GeneID" id="18258413"/>
<dbReference type="PROSITE" id="PS00674">
    <property type="entry name" value="AAA"/>
    <property type="match status" value="1"/>
</dbReference>
<evidence type="ECO:0000256" key="6">
    <source>
        <dbReference type="ARBA" id="ARBA00022801"/>
    </source>
</evidence>
<accession>G0S8X2</accession>
<evidence type="ECO:0000256" key="2">
    <source>
        <dbReference type="ARBA" id="ARBA00007448"/>
    </source>
</evidence>
<evidence type="ECO:0000256" key="9">
    <source>
        <dbReference type="ARBA" id="ARBA00023128"/>
    </source>
</evidence>
<keyword evidence="3 13" id="KW-0812">Transmembrane</keyword>
<dbReference type="PANTHER" id="PTHR23070">
    <property type="entry name" value="BCS1 AAA-TYPE ATPASE"/>
    <property type="match status" value="1"/>
</dbReference>
<evidence type="ECO:0000313" key="16">
    <source>
        <dbReference type="EMBL" id="EGS19883.1"/>
    </source>
</evidence>
<evidence type="ECO:0000256" key="7">
    <source>
        <dbReference type="ARBA" id="ARBA00022840"/>
    </source>
</evidence>
<reference evidence="16 17" key="1">
    <citation type="journal article" date="2011" name="Cell">
        <title>Insight into structure and assembly of the nuclear pore complex by utilizing the genome of a eukaryotic thermophile.</title>
        <authorList>
            <person name="Amlacher S."/>
            <person name="Sarges P."/>
            <person name="Flemming D."/>
            <person name="van Noort V."/>
            <person name="Kunze R."/>
            <person name="Devos D.P."/>
            <person name="Arumugam M."/>
            <person name="Bork P."/>
            <person name="Hurt E."/>
        </authorList>
    </citation>
    <scope>NUCLEOTIDE SEQUENCE [LARGE SCALE GENOMIC DNA]</scope>
    <source>
        <strain evidence="17">DSM 1495 / CBS 144.50 / IMI 039719</strain>
    </source>
</reference>
<dbReference type="Gene3D" id="3.40.50.300">
    <property type="entry name" value="P-loop containing nucleotide triphosphate hydrolases"/>
    <property type="match status" value="1"/>
</dbReference>
<feature type="region of interest" description="Disordered" evidence="12">
    <location>
        <begin position="580"/>
        <end position="751"/>
    </location>
</feature>
<dbReference type="Pfam" id="PF00004">
    <property type="entry name" value="AAA"/>
    <property type="match status" value="2"/>
</dbReference>
<comment type="similarity">
    <text evidence="2">Belongs to the AAA ATPase family. BCS1 subfamily.</text>
</comment>
<organism evidence="17">
    <name type="scientific">Chaetomium thermophilum (strain DSM 1495 / CBS 144.50 / IMI 039719)</name>
    <name type="common">Thermochaetoides thermophila</name>
    <dbReference type="NCBI Taxonomy" id="759272"/>
    <lineage>
        <taxon>Eukaryota</taxon>
        <taxon>Fungi</taxon>
        <taxon>Dikarya</taxon>
        <taxon>Ascomycota</taxon>
        <taxon>Pezizomycotina</taxon>
        <taxon>Sordariomycetes</taxon>
        <taxon>Sordariomycetidae</taxon>
        <taxon>Sordariales</taxon>
        <taxon>Chaetomiaceae</taxon>
        <taxon>Thermochaetoides</taxon>
    </lineage>
</organism>
<comment type="catalytic activity">
    <reaction evidence="11">
        <text>ATP + H2O = ADP + phosphate + H(+)</text>
        <dbReference type="Rhea" id="RHEA:13065"/>
        <dbReference type="ChEBI" id="CHEBI:15377"/>
        <dbReference type="ChEBI" id="CHEBI:15378"/>
        <dbReference type="ChEBI" id="CHEBI:30616"/>
        <dbReference type="ChEBI" id="CHEBI:43474"/>
        <dbReference type="ChEBI" id="CHEBI:456216"/>
    </reaction>
    <physiologicalReaction direction="left-to-right" evidence="11">
        <dbReference type="Rhea" id="RHEA:13066"/>
    </physiologicalReaction>
</comment>
<gene>
    <name evidence="16" type="ORF">CTHT_0043750</name>
</gene>
<feature type="transmembrane region" description="Helical" evidence="13">
    <location>
        <begin position="57"/>
        <end position="77"/>
    </location>
</feature>
<evidence type="ECO:0000256" key="13">
    <source>
        <dbReference type="SAM" id="Phobius"/>
    </source>
</evidence>
<dbReference type="GO" id="GO:0016887">
    <property type="term" value="F:ATP hydrolysis activity"/>
    <property type="evidence" value="ECO:0007669"/>
    <property type="project" value="InterPro"/>
</dbReference>
<evidence type="ECO:0000256" key="1">
    <source>
        <dbReference type="ARBA" id="ARBA00004434"/>
    </source>
</evidence>
<keyword evidence="9" id="KW-0496">Mitochondrion</keyword>
<feature type="compositionally biased region" description="Basic and acidic residues" evidence="12">
    <location>
        <begin position="365"/>
        <end position="384"/>
    </location>
</feature>
<dbReference type="KEGG" id="cthr:CTHT_0043750"/>
<feature type="domain" description="AAA+ ATPase" evidence="14">
    <location>
        <begin position="296"/>
        <end position="457"/>
    </location>
</feature>
<dbReference type="Proteomes" id="UP000008066">
    <property type="component" value="Unassembled WGS sequence"/>
</dbReference>
<keyword evidence="10 13" id="KW-0472">Membrane</keyword>
<keyword evidence="5" id="KW-0999">Mitochondrion inner membrane</keyword>
<proteinExistence type="inferred from homology"/>
<dbReference type="STRING" id="759272.G0S8X2"/>
<dbReference type="GO" id="GO:0005743">
    <property type="term" value="C:mitochondrial inner membrane"/>
    <property type="evidence" value="ECO:0007669"/>
    <property type="project" value="UniProtKB-SubCell"/>
</dbReference>
<dbReference type="InterPro" id="IPR027417">
    <property type="entry name" value="P-loop_NTPase"/>
</dbReference>
<name>G0S8X2_CHATD</name>
<keyword evidence="4" id="KW-0547">Nucleotide-binding</keyword>
<dbReference type="Pfam" id="PF08740">
    <property type="entry name" value="BCS1_N"/>
    <property type="match status" value="1"/>
</dbReference>
<feature type="compositionally biased region" description="Basic residues" evidence="12">
    <location>
        <begin position="620"/>
        <end position="634"/>
    </location>
</feature>
<evidence type="ECO:0000256" key="3">
    <source>
        <dbReference type="ARBA" id="ARBA00022692"/>
    </source>
</evidence>
<dbReference type="HOGENOM" id="CLU_010189_4_1_1"/>
<dbReference type="OrthoDB" id="10251412at2759"/>
<feature type="region of interest" description="Disordered" evidence="12">
    <location>
        <begin position="364"/>
        <end position="387"/>
    </location>
</feature>
<feature type="compositionally biased region" description="Low complexity" evidence="12">
    <location>
        <begin position="642"/>
        <end position="661"/>
    </location>
</feature>
<evidence type="ECO:0000259" key="15">
    <source>
        <dbReference type="SMART" id="SM01024"/>
    </source>
</evidence>
<comment type="subcellular location">
    <subcellularLocation>
        <location evidence="1">Mitochondrion inner membrane</location>
        <topology evidence="1">Single-pass membrane protein</topology>
    </subcellularLocation>
</comment>
<dbReference type="SMART" id="SM01024">
    <property type="entry name" value="BCS1_N"/>
    <property type="match status" value="1"/>
</dbReference>
<keyword evidence="7" id="KW-0067">ATP-binding</keyword>
<sequence length="751" mass="84036">MDTIPSGTLEGACMAEQPSANSSMSPAIGAPNALLDFFFPGFGVLADAVVRYTGIDLNVYIPLLLLMGGVTLAWRYFTEYAWNLVDKHLMSTVDIRPDDEIYNMVMSWVANQYFAKGARRFVANTNLNSRSWHLWRREEENEEDEYEDSGEASPHRKQKPLAYTPTFGSHWFWYKGRILMFNRTQSASQAGYLTVSEREAISISCFNRNPQVLKDLLLEAREEYMKHDENKTLIYRGASRSGSISEPFWQRCMTRTARPFETVILSEKVKNELIADIADYLNPATRRWYNNRGIPYRRGYLLYGPPGTGKSSLSLALAGHFKMRIYIVSLSSVTANEENMATLFAELPRRCIVLLEDIDTAGLTHTREEGSSDEKDETLGKESNDGSLSRLGKHVLDSMKNGNSSRLSLSGLLNIIDGVASQEGRILIMTTNHLEKLDKALIRPGRIDMIVKFGKADADMTGAIFRAIYAPLEADEEPTAAASRSSSRSRALRDLDNRLLKKAVNALTPNEERKKAANDDEAQRKKEETIAKVKKLAEEFTTKIPAHEFSPAEIQGFLLKHKRDPEKAVELAEQWVIDTRKERKEKELKEAEEKRKAEEEARKKKEGREKKPKEEDEKKEKRRAKQKTKRSKKAKNTDESDASSSDSSSSFSSNEANSASEAEPKNVKSKKTITKTKQAKDTAPAAVEQSSAEVAKFESRTGQQQPVVVVPAPSMTSSVSAPPSIDTEKEKGASLDAQKTPQGADSGYGTP</sequence>
<keyword evidence="8 13" id="KW-1133">Transmembrane helix</keyword>
<evidence type="ECO:0000313" key="17">
    <source>
        <dbReference type="Proteomes" id="UP000008066"/>
    </source>
</evidence>